<dbReference type="Gene3D" id="3.40.50.1360">
    <property type="match status" value="1"/>
</dbReference>
<comment type="caution">
    <text evidence="5">The sequence shown here is derived from an EMBL/GenBank/DDBJ whole genome shotgun (WGS) entry which is preliminary data.</text>
</comment>
<dbReference type="InterPro" id="IPR014036">
    <property type="entry name" value="DeoR-like_C"/>
</dbReference>
<dbReference type="PRINTS" id="PR00037">
    <property type="entry name" value="HTHLACR"/>
</dbReference>
<evidence type="ECO:0000256" key="2">
    <source>
        <dbReference type="ARBA" id="ARBA00023125"/>
    </source>
</evidence>
<accession>A0ABU1ADT7</accession>
<dbReference type="InterPro" id="IPR036390">
    <property type="entry name" value="WH_DNA-bd_sf"/>
</dbReference>
<keyword evidence="1" id="KW-0805">Transcription regulation</keyword>
<keyword evidence="3" id="KW-0804">Transcription</keyword>
<sequence length="258" mass="28513">MLPSQRQEFILRRIEAEGSVKSIELAREFEVTNETIRKDLEALAGEKRVIRIHGGATRITDARHDMPLPARQSTNRFEKSVVARAAVQLIQPNDTIFLDASSTVLTMTNYLPQVPLTVLTNAHHVIVALGGRPNCDLICTGGAYEERSRSYVGAMAEDALKRFVIKWLFVGVDGLHHLLGASEVNPGQAVLKERLIPRAENVCVVCDSTKLEQKSPFIFGEISQFSVLVTDDRAASGLLKLYERAGIRVIVAELPKEA</sequence>
<dbReference type="SMART" id="SM01134">
    <property type="entry name" value="DeoRC"/>
    <property type="match status" value="1"/>
</dbReference>
<dbReference type="InterPro" id="IPR037171">
    <property type="entry name" value="NagB/RpiA_transferase-like"/>
</dbReference>
<dbReference type="PROSITE" id="PS51000">
    <property type="entry name" value="HTH_DEOR_2"/>
    <property type="match status" value="1"/>
</dbReference>
<dbReference type="PANTHER" id="PTHR30363">
    <property type="entry name" value="HTH-TYPE TRANSCRIPTIONAL REGULATOR SRLR-RELATED"/>
    <property type="match status" value="1"/>
</dbReference>
<keyword evidence="6" id="KW-1185">Reference proteome</keyword>
<evidence type="ECO:0000313" key="6">
    <source>
        <dbReference type="Proteomes" id="UP001243717"/>
    </source>
</evidence>
<evidence type="ECO:0000313" key="5">
    <source>
        <dbReference type="EMBL" id="MDQ8192856.1"/>
    </source>
</evidence>
<evidence type="ECO:0000256" key="3">
    <source>
        <dbReference type="ARBA" id="ARBA00023163"/>
    </source>
</evidence>
<protein>
    <submittedName>
        <fullName evidence="5">DeoR/GlpR family DNA-binding transcription regulator</fullName>
    </submittedName>
</protein>
<dbReference type="GO" id="GO:0003677">
    <property type="term" value="F:DNA binding"/>
    <property type="evidence" value="ECO:0007669"/>
    <property type="project" value="UniProtKB-KW"/>
</dbReference>
<evidence type="ECO:0000259" key="4">
    <source>
        <dbReference type="PROSITE" id="PS51000"/>
    </source>
</evidence>
<dbReference type="RefSeq" id="WP_308983366.1">
    <property type="nucleotide sequence ID" value="NZ_JARXIC010000001.1"/>
</dbReference>
<dbReference type="EMBL" id="JARXIC010000001">
    <property type="protein sequence ID" value="MDQ8192856.1"/>
    <property type="molecule type" value="Genomic_DNA"/>
</dbReference>
<name>A0ABU1ADT7_9BACT</name>
<feature type="domain" description="HTH deoR-type" evidence="4">
    <location>
        <begin position="3"/>
        <end position="58"/>
    </location>
</feature>
<dbReference type="Pfam" id="PF00455">
    <property type="entry name" value="DeoRC"/>
    <property type="match status" value="1"/>
</dbReference>
<proteinExistence type="predicted"/>
<organism evidence="5 6">
    <name type="scientific">Thalassobacterium sedimentorum</name>
    <dbReference type="NCBI Taxonomy" id="3041258"/>
    <lineage>
        <taxon>Bacteria</taxon>
        <taxon>Pseudomonadati</taxon>
        <taxon>Verrucomicrobiota</taxon>
        <taxon>Opitutia</taxon>
        <taxon>Puniceicoccales</taxon>
        <taxon>Coraliomargaritaceae</taxon>
        <taxon>Thalassobacterium</taxon>
    </lineage>
</organism>
<dbReference type="SUPFAM" id="SSF46785">
    <property type="entry name" value="Winged helix' DNA-binding domain"/>
    <property type="match status" value="1"/>
</dbReference>
<dbReference type="PROSITE" id="PS00894">
    <property type="entry name" value="HTH_DEOR_1"/>
    <property type="match status" value="1"/>
</dbReference>
<dbReference type="SUPFAM" id="SSF100950">
    <property type="entry name" value="NagB/RpiA/CoA transferase-like"/>
    <property type="match status" value="1"/>
</dbReference>
<reference evidence="5 6" key="1">
    <citation type="submission" date="2023-04" db="EMBL/GenBank/DDBJ databases">
        <title>A novel bacteria isolated from coastal sediment.</title>
        <authorList>
            <person name="Liu X.-J."/>
            <person name="Du Z.-J."/>
        </authorList>
    </citation>
    <scope>NUCLEOTIDE SEQUENCE [LARGE SCALE GENOMIC DNA]</scope>
    <source>
        <strain evidence="5 6">SDUM461004</strain>
    </source>
</reference>
<evidence type="ECO:0000256" key="1">
    <source>
        <dbReference type="ARBA" id="ARBA00023015"/>
    </source>
</evidence>
<dbReference type="InterPro" id="IPR050313">
    <property type="entry name" value="Carb_Metab_HTH_regulators"/>
</dbReference>
<gene>
    <name evidence="5" type="ORF">QEH59_00365</name>
</gene>
<dbReference type="PANTHER" id="PTHR30363:SF44">
    <property type="entry name" value="AGA OPERON TRANSCRIPTIONAL REPRESSOR-RELATED"/>
    <property type="match status" value="1"/>
</dbReference>
<dbReference type="Proteomes" id="UP001243717">
    <property type="component" value="Unassembled WGS sequence"/>
</dbReference>
<dbReference type="InterPro" id="IPR018356">
    <property type="entry name" value="Tscrpt_reg_HTH_DeoR_CS"/>
</dbReference>
<dbReference type="SMART" id="SM00420">
    <property type="entry name" value="HTH_DEOR"/>
    <property type="match status" value="1"/>
</dbReference>
<dbReference type="InterPro" id="IPR001034">
    <property type="entry name" value="DeoR_HTH"/>
</dbReference>
<dbReference type="Gene3D" id="1.10.10.10">
    <property type="entry name" value="Winged helix-like DNA-binding domain superfamily/Winged helix DNA-binding domain"/>
    <property type="match status" value="1"/>
</dbReference>
<dbReference type="Pfam" id="PF08220">
    <property type="entry name" value="HTH_DeoR"/>
    <property type="match status" value="1"/>
</dbReference>
<dbReference type="InterPro" id="IPR036388">
    <property type="entry name" value="WH-like_DNA-bd_sf"/>
</dbReference>
<keyword evidence="2 5" id="KW-0238">DNA-binding</keyword>